<dbReference type="EMBL" id="JABBWM010000082">
    <property type="protein sequence ID" value="KAG2093906.1"/>
    <property type="molecule type" value="Genomic_DNA"/>
</dbReference>
<evidence type="ECO:0000259" key="2">
    <source>
        <dbReference type="Pfam" id="PF01057"/>
    </source>
</evidence>
<evidence type="ECO:0000313" key="4">
    <source>
        <dbReference type="Proteomes" id="UP000823399"/>
    </source>
</evidence>
<dbReference type="SUPFAM" id="SSF52540">
    <property type="entry name" value="P-loop containing nucleoside triphosphate hydrolases"/>
    <property type="match status" value="1"/>
</dbReference>
<dbReference type="GeneID" id="64705937"/>
<sequence length="794" mass="87656">MSEDHRQEPPPEANESREATVTAGESSSQHRSGCGLRQALRKVKKNVTKKVSKRFKRSRRQIPAVQNTDHEGASSNQNIEDASCLPSNGDKPTTSENLKGCVNEGVSGESALKVLDAPLGVEEILDPQSIDAEFRGAHEAENGPKGLTAADDFLTTHLQSLKNFDTVIEDPANVWAALLDWKLLRTQIDLLGGALRGASSANVHPYAKMVLGMLSAASKIILAQTEHDQSVQSLLEKLEQVYGFMSQDDTLGQISSKHSIAGRITQQTMECACFIRDYSEKKSFWKRLGKNVASETDDLISRYNKALNELMQQFRDQALRDQADLVRYKSDELGDRPDLSGMPYAAGAGLNTAEQCISGTRTSILSQITEWINVSGDTAQRVLWLSGPAGTGKSYIAHTIAKWFNDAGGLANAVEHENALKNTSDIIQQWRKLFMEPLKKCSRSSVGPVLIVIEALDKSGEVATRRNLLRILAGTLEGEGLPKITELPSNFQILVTSRALPDINSEFQDAPHIQRLSMDDISEKDSKRDIHTFVSYKLKKVSGLGNKEFAVLADKSDGLFEWARLACRYIQETPFGSYPIDCFNAVVTHDHGERKNLLYDLYRVILAENMGKDRYTRTEYQQVLAKFHSVMGQVLGSAKPLPLDALNAMRSRFPDQREHYKVEVVIERMGSLLSGITNPSSPIRPLHASFREFLTDKSSSGDFFLEISKSQHDLAFASLRVMEQDLRFNMCNLKSSYLPNSKDIGLLLQASVTPTGPPALPTPTPALLDSPRGGAPPAPRKIAVWTAIMPPLVL</sequence>
<feature type="compositionally biased region" description="Basic and acidic residues" evidence="1">
    <location>
        <begin position="1"/>
        <end position="18"/>
    </location>
</feature>
<dbReference type="GO" id="GO:0019079">
    <property type="term" value="P:viral genome replication"/>
    <property type="evidence" value="ECO:0007669"/>
    <property type="project" value="InterPro"/>
</dbReference>
<name>A0A9P7JNY0_9AGAM</name>
<dbReference type="OrthoDB" id="3267051at2759"/>
<proteinExistence type="predicted"/>
<dbReference type="PANTHER" id="PTHR10039">
    <property type="entry name" value="AMELOGENIN"/>
    <property type="match status" value="1"/>
</dbReference>
<keyword evidence="4" id="KW-1185">Reference proteome</keyword>
<feature type="compositionally biased region" description="Basic residues" evidence="1">
    <location>
        <begin position="39"/>
        <end position="60"/>
    </location>
</feature>
<dbReference type="InterPro" id="IPR027417">
    <property type="entry name" value="P-loop_NTPase"/>
</dbReference>
<dbReference type="Pfam" id="PF01057">
    <property type="entry name" value="Parvo_NS1"/>
    <property type="match status" value="1"/>
</dbReference>
<dbReference type="AlphaFoldDB" id="A0A9P7JNY0"/>
<accession>A0A9P7JNY0</accession>
<evidence type="ECO:0000313" key="3">
    <source>
        <dbReference type="EMBL" id="KAG2093906.1"/>
    </source>
</evidence>
<organism evidence="3 4">
    <name type="scientific">Suillus discolor</name>
    <dbReference type="NCBI Taxonomy" id="1912936"/>
    <lineage>
        <taxon>Eukaryota</taxon>
        <taxon>Fungi</taxon>
        <taxon>Dikarya</taxon>
        <taxon>Basidiomycota</taxon>
        <taxon>Agaricomycotina</taxon>
        <taxon>Agaricomycetes</taxon>
        <taxon>Agaricomycetidae</taxon>
        <taxon>Boletales</taxon>
        <taxon>Suillineae</taxon>
        <taxon>Suillaceae</taxon>
        <taxon>Suillus</taxon>
    </lineage>
</organism>
<reference evidence="3" key="1">
    <citation type="journal article" date="2020" name="New Phytol.">
        <title>Comparative genomics reveals dynamic genome evolution in host specialist ectomycorrhizal fungi.</title>
        <authorList>
            <person name="Lofgren L.A."/>
            <person name="Nguyen N.H."/>
            <person name="Vilgalys R."/>
            <person name="Ruytinx J."/>
            <person name="Liao H.L."/>
            <person name="Branco S."/>
            <person name="Kuo A."/>
            <person name="LaButti K."/>
            <person name="Lipzen A."/>
            <person name="Andreopoulos W."/>
            <person name="Pangilinan J."/>
            <person name="Riley R."/>
            <person name="Hundley H."/>
            <person name="Na H."/>
            <person name="Barry K."/>
            <person name="Grigoriev I.V."/>
            <person name="Stajich J.E."/>
            <person name="Kennedy P.G."/>
        </authorList>
    </citation>
    <scope>NUCLEOTIDE SEQUENCE</scope>
    <source>
        <strain evidence="3">FC423</strain>
    </source>
</reference>
<dbReference type="Gene3D" id="3.40.50.300">
    <property type="entry name" value="P-loop containing nucleotide triphosphate hydrolases"/>
    <property type="match status" value="1"/>
</dbReference>
<dbReference type="PANTHER" id="PTHR10039:SF14">
    <property type="entry name" value="NACHT DOMAIN-CONTAINING PROTEIN"/>
    <property type="match status" value="1"/>
</dbReference>
<feature type="domain" description="Parvovirus non-structural protein 1 helicase" evidence="2">
    <location>
        <begin position="380"/>
        <end position="431"/>
    </location>
</feature>
<dbReference type="Proteomes" id="UP000823399">
    <property type="component" value="Unassembled WGS sequence"/>
</dbReference>
<evidence type="ECO:0000256" key="1">
    <source>
        <dbReference type="SAM" id="MobiDB-lite"/>
    </source>
</evidence>
<protein>
    <recommendedName>
        <fullName evidence="2">Parvovirus non-structural protein 1 helicase domain-containing protein</fullName>
    </recommendedName>
</protein>
<comment type="caution">
    <text evidence="3">The sequence shown here is derived from an EMBL/GenBank/DDBJ whole genome shotgun (WGS) entry which is preliminary data.</text>
</comment>
<dbReference type="RefSeq" id="XP_041287351.1">
    <property type="nucleotide sequence ID" value="XM_041443678.1"/>
</dbReference>
<gene>
    <name evidence="3" type="ORF">F5147DRAFT_820824</name>
</gene>
<feature type="region of interest" description="Disordered" evidence="1">
    <location>
        <begin position="1"/>
        <end position="96"/>
    </location>
</feature>
<dbReference type="InterPro" id="IPR001257">
    <property type="entry name" value="Parvovirus_NS1_helicase"/>
</dbReference>